<accession>A0ABD7C1Q0</accession>
<sequence length="172" mass="17746">MKFRHPDGVRLALSSGHVTLVGPDWQPLQEMFHQQALTQGCECDQTTIRTRTLEPAVAGPNAVTPLDERAKIRKALILMVERNGEGDFTGSGAPNINIVSKECGFRADKGLVLEEWNSMVEEAQQEEAARKAAEAAGVAGPDGSGAQVGQQGEAGAGAGAGAGADGAPGAGQ</sequence>
<proteinExistence type="predicted"/>
<dbReference type="AlphaFoldDB" id="A0ABD7C1Q0"/>
<gene>
    <name evidence="2" type="ORF">JJL50_15200</name>
</gene>
<dbReference type="Proteomes" id="UP000596095">
    <property type="component" value="Chromosome"/>
</dbReference>
<feature type="compositionally biased region" description="Gly residues" evidence="1">
    <location>
        <begin position="152"/>
        <end position="172"/>
    </location>
</feature>
<dbReference type="EMBL" id="CP067993">
    <property type="protein sequence ID" value="QQQ41291.1"/>
    <property type="molecule type" value="Genomic_DNA"/>
</dbReference>
<protein>
    <submittedName>
        <fullName evidence="2">Uncharacterized protein</fullName>
    </submittedName>
</protein>
<reference evidence="2 3" key="1">
    <citation type="submission" date="2021-01" db="EMBL/GenBank/DDBJ databases">
        <title>Genome Characterization of a novel Stenotrophomonas isolate with high keratinase activity.</title>
        <authorList>
            <person name="Cao Z.-J."/>
        </authorList>
    </citation>
    <scope>NUCLEOTIDE SEQUENCE [LARGE SCALE GENOMIC DNA]</scope>
    <source>
        <strain evidence="2 3">DHHJ</strain>
    </source>
</reference>
<feature type="region of interest" description="Disordered" evidence="1">
    <location>
        <begin position="123"/>
        <end position="172"/>
    </location>
</feature>
<dbReference type="RefSeq" id="WP_201116951.1">
    <property type="nucleotide sequence ID" value="NZ_CP067993.1"/>
</dbReference>
<organism evidence="2 3">
    <name type="scientific">Stenotrophomonas maltophilia</name>
    <name type="common">Pseudomonas maltophilia</name>
    <name type="synonym">Xanthomonas maltophilia</name>
    <dbReference type="NCBI Taxonomy" id="40324"/>
    <lineage>
        <taxon>Bacteria</taxon>
        <taxon>Pseudomonadati</taxon>
        <taxon>Pseudomonadota</taxon>
        <taxon>Gammaproteobacteria</taxon>
        <taxon>Lysobacterales</taxon>
        <taxon>Lysobacteraceae</taxon>
        <taxon>Stenotrophomonas</taxon>
        <taxon>Stenotrophomonas maltophilia group</taxon>
    </lineage>
</organism>
<feature type="compositionally biased region" description="Low complexity" evidence="1">
    <location>
        <begin position="134"/>
        <end position="151"/>
    </location>
</feature>
<evidence type="ECO:0000313" key="2">
    <source>
        <dbReference type="EMBL" id="QQQ41291.1"/>
    </source>
</evidence>
<evidence type="ECO:0000313" key="3">
    <source>
        <dbReference type="Proteomes" id="UP000596095"/>
    </source>
</evidence>
<evidence type="ECO:0000256" key="1">
    <source>
        <dbReference type="SAM" id="MobiDB-lite"/>
    </source>
</evidence>
<name>A0ABD7C1Q0_STEMA</name>